<accession>C8PCW1</accession>
<protein>
    <recommendedName>
        <fullName evidence="3">YhaN AAA domain-containing protein</fullName>
    </recommendedName>
</protein>
<feature type="coiled-coil region" evidence="1">
    <location>
        <begin position="600"/>
        <end position="650"/>
    </location>
</feature>
<dbReference type="InterPro" id="IPR027417">
    <property type="entry name" value="P-loop_NTPase"/>
</dbReference>
<keyword evidence="5" id="KW-1185">Reference proteome</keyword>
<evidence type="ECO:0000256" key="2">
    <source>
        <dbReference type="SAM" id="Phobius"/>
    </source>
</evidence>
<keyword evidence="1" id="KW-0175">Coiled coil</keyword>
<gene>
    <name evidence="4" type="ORF">HMPREF0520_0931</name>
</gene>
<feature type="transmembrane region" description="Helical" evidence="2">
    <location>
        <begin position="389"/>
        <end position="416"/>
    </location>
</feature>
<dbReference type="PANTHER" id="PTHR41259:SF1">
    <property type="entry name" value="DOUBLE-STRAND BREAK REPAIR RAD50 ATPASE, PUTATIVE-RELATED"/>
    <property type="match status" value="1"/>
</dbReference>
<evidence type="ECO:0000313" key="4">
    <source>
        <dbReference type="EMBL" id="EEW51665.1"/>
    </source>
</evidence>
<keyword evidence="2" id="KW-0812">Transmembrane</keyword>
<keyword evidence="2" id="KW-1133">Transmembrane helix</keyword>
<evidence type="ECO:0000259" key="3">
    <source>
        <dbReference type="Pfam" id="PF13514"/>
    </source>
</evidence>
<dbReference type="EMBL" id="ACLN01000012">
    <property type="protein sequence ID" value="EEW51665.1"/>
    <property type="molecule type" value="Genomic_DNA"/>
</dbReference>
<sequence>MMKLIKIDVKNFGGLSDSEWKISSQLHVFYGPNEAGKSTIAAFIKQIMFGFHLKSQKSTFFENYMPLKKVNQVGGSLTFKNENNQIITLERTYTTSDSKKGNLAVSLDNEKIPENIFWNNIKNIDGDFYTDSFIFNQDLLANVISLNQGDLLEHIYYLGAAQSSKLLLLRDKFVQSSEKLFKTNGRKPEINQILAQIKEKAETLSKQQVEFDQYSSLEKQKNDVQNEIELLNSQVKKLQQNQQNLAITKQELNNYAQYQQLKEQYQLIDFNQEDYTQVQALELTIEQLTTDIKKYESEIIAVSADNLDEQAKILAKKVEIYQIVNEADRLQNEIKQLCQELEQIQTYQPLYFKLESLSPEDKLVMRSKYEQCLNTQAPKSIIKNISFGLIIFGLVGVFLKPLFYLLILSGLIIYYLDKIKTDHIRTNQIKSFEKEYGFDPQKFDLELVMSQIMQIENKRNILTEKRKNQAKILEQVADFKQKISQFVSPTNNLTSDLEKLDEHYQQVQQKVTTQKLLNEKISAIKAKLADVKLTLQKKLSQNKVKDIEEFKAKGNLYHQNQQIKSQMMALSANLKDRVEILSKLDINSLHTTEQSLVSELEQIQAKLRIKYDALAQLKLKLKELTNSDSLKRTQQELATANANLLDYTKEYLADLLAADWIQRGLDLASNDRFPKMLSSTNQYFALLTNGRYIKVAINDQLQVVKADGTRVAVEYLSRGTAEQLYFALKLAFVEQIADEIELPILIDDAFVNFDLQRIDNIVKLVQNLSAKTQVIVFTQNLQLAKMLTDNITKLEIRN</sequence>
<evidence type="ECO:0000256" key="1">
    <source>
        <dbReference type="SAM" id="Coils"/>
    </source>
</evidence>
<name>C8PCW1_9LACO</name>
<dbReference type="PANTHER" id="PTHR41259">
    <property type="entry name" value="DOUBLE-STRAND BREAK REPAIR RAD50 ATPASE, PUTATIVE-RELATED"/>
    <property type="match status" value="1"/>
</dbReference>
<feature type="domain" description="YhaN AAA" evidence="3">
    <location>
        <begin position="2"/>
        <end position="213"/>
    </location>
</feature>
<dbReference type="Proteomes" id="UP000004115">
    <property type="component" value="Unassembled WGS sequence"/>
</dbReference>
<proteinExistence type="predicted"/>
<dbReference type="Pfam" id="PF13514">
    <property type="entry name" value="AAA_27"/>
    <property type="match status" value="1"/>
</dbReference>
<reference evidence="4 5" key="1">
    <citation type="submission" date="2009-09" db="EMBL/GenBank/DDBJ databases">
        <authorList>
            <person name="Qin X."/>
            <person name="Bachman B."/>
            <person name="Battles P."/>
            <person name="Bell A."/>
            <person name="Bess C."/>
            <person name="Bickham C."/>
            <person name="Chaboub L."/>
            <person name="Chen D."/>
            <person name="Coyle M."/>
            <person name="Deiros D.R."/>
            <person name="Dinh H."/>
            <person name="Forbes L."/>
            <person name="Fowler G."/>
            <person name="Francisco L."/>
            <person name="Fu Q."/>
            <person name="Gubbala S."/>
            <person name="Hale W."/>
            <person name="Han Y."/>
            <person name="Hemphill L."/>
            <person name="Highlander S.K."/>
            <person name="Hirani K."/>
            <person name="Hogues M."/>
            <person name="Jackson L."/>
            <person name="Jakkamsetti A."/>
            <person name="Javaid M."/>
            <person name="Jiang H."/>
            <person name="Korchina V."/>
            <person name="Kovar C."/>
            <person name="Lara F."/>
            <person name="Lee S."/>
            <person name="Mata R."/>
            <person name="Mathew T."/>
            <person name="Moen C."/>
            <person name="Morales K."/>
            <person name="Munidasa M."/>
            <person name="Nazareth L."/>
            <person name="Ngo R."/>
            <person name="Nguyen L."/>
            <person name="Okwuonu G."/>
            <person name="Ongeri F."/>
            <person name="Patil S."/>
            <person name="Petrosino J."/>
            <person name="Pham C."/>
            <person name="Pham P."/>
            <person name="Pu L.-L."/>
            <person name="Puazo M."/>
            <person name="Raj R."/>
            <person name="Reid J."/>
            <person name="Rouhana J."/>
            <person name="Saada N."/>
            <person name="Shang Y."/>
            <person name="Simmons D."/>
            <person name="Thornton R."/>
            <person name="Warren J."/>
            <person name="Weissenberger G."/>
            <person name="Zhang J."/>
            <person name="Zhang L."/>
            <person name="Zhou C."/>
            <person name="Zhu D."/>
            <person name="Muzny D."/>
            <person name="Worley K."/>
            <person name="Gibbs R."/>
        </authorList>
    </citation>
    <scope>NUCLEOTIDE SEQUENCE [LARGE SCALE GENOMIC DNA]</scope>
    <source>
        <strain evidence="4 5">DSM 13335</strain>
    </source>
</reference>
<dbReference type="AlphaFoldDB" id="C8PCW1"/>
<keyword evidence="2" id="KW-0472">Membrane</keyword>
<dbReference type="SUPFAM" id="SSF52540">
    <property type="entry name" value="P-loop containing nucleoside triphosphate hydrolases"/>
    <property type="match status" value="1"/>
</dbReference>
<evidence type="ECO:0000313" key="5">
    <source>
        <dbReference type="Proteomes" id="UP000004115"/>
    </source>
</evidence>
<dbReference type="InterPro" id="IPR038734">
    <property type="entry name" value="YhaN_AAA"/>
</dbReference>
<dbReference type="HOGENOM" id="CLU_006135_1_0_9"/>
<dbReference type="Gene3D" id="3.40.50.300">
    <property type="entry name" value="P-loop containing nucleotide triphosphate hydrolases"/>
    <property type="match status" value="2"/>
</dbReference>
<feature type="coiled-coil region" evidence="1">
    <location>
        <begin position="214"/>
        <end position="347"/>
    </location>
</feature>
<comment type="caution">
    <text evidence="4">The sequence shown here is derived from an EMBL/GenBank/DDBJ whole genome shotgun (WGS) entry which is preliminary data.</text>
</comment>
<organism evidence="4 5">
    <name type="scientific">Lactobacillus iners DSM 13335</name>
    <dbReference type="NCBI Taxonomy" id="525328"/>
    <lineage>
        <taxon>Bacteria</taxon>
        <taxon>Bacillati</taxon>
        <taxon>Bacillota</taxon>
        <taxon>Bacilli</taxon>
        <taxon>Lactobacillales</taxon>
        <taxon>Lactobacillaceae</taxon>
        <taxon>Lactobacillus</taxon>
    </lineage>
</organism>